<dbReference type="EnsemblPlants" id="KQK02349">
    <property type="protein sequence ID" value="KQK02349"/>
    <property type="gene ID" value="BRADI_2g00955v3"/>
</dbReference>
<dbReference type="InterPro" id="IPR002110">
    <property type="entry name" value="Ankyrin_rpt"/>
</dbReference>
<dbReference type="SUPFAM" id="SSF48403">
    <property type="entry name" value="Ankyrin repeat"/>
    <property type="match status" value="1"/>
</dbReference>
<dbReference type="PROSITE" id="PS50297">
    <property type="entry name" value="ANK_REP_REGION"/>
    <property type="match status" value="1"/>
</dbReference>
<reference evidence="5" key="3">
    <citation type="submission" date="2018-08" db="UniProtKB">
        <authorList>
            <consortium name="EnsemblPlants"/>
        </authorList>
    </citation>
    <scope>IDENTIFICATION</scope>
    <source>
        <strain evidence="5">cv. Bd21</strain>
    </source>
</reference>
<proteinExistence type="predicted"/>
<dbReference type="OrthoDB" id="4772757at2759"/>
<dbReference type="EMBL" id="CM000881">
    <property type="protein sequence ID" value="KQK02349.2"/>
    <property type="molecule type" value="Genomic_DNA"/>
</dbReference>
<dbReference type="InterPro" id="IPR036770">
    <property type="entry name" value="Ankyrin_rpt-contain_sf"/>
</dbReference>
<dbReference type="Gene3D" id="1.25.40.20">
    <property type="entry name" value="Ankyrin repeat-containing domain"/>
    <property type="match status" value="1"/>
</dbReference>
<dbReference type="AlphaFoldDB" id="A0A0Q3FVZ3"/>
<dbReference type="RefSeq" id="XP_024314027.1">
    <property type="nucleotide sequence ID" value="XM_024458259.1"/>
</dbReference>
<keyword evidence="1" id="KW-0677">Repeat</keyword>
<evidence type="ECO:0000313" key="4">
    <source>
        <dbReference type="EMBL" id="KQK02349.2"/>
    </source>
</evidence>
<evidence type="ECO:0000313" key="6">
    <source>
        <dbReference type="Proteomes" id="UP000008810"/>
    </source>
</evidence>
<accession>A0A0Q3FVZ3</accession>
<keyword evidence="6" id="KW-1185">Reference proteome</keyword>
<evidence type="ECO:0000256" key="2">
    <source>
        <dbReference type="ARBA" id="ARBA00023043"/>
    </source>
</evidence>
<evidence type="ECO:0000256" key="3">
    <source>
        <dbReference type="PROSITE-ProRule" id="PRU00023"/>
    </source>
</evidence>
<reference evidence="4 5" key="1">
    <citation type="journal article" date="2010" name="Nature">
        <title>Genome sequencing and analysis of the model grass Brachypodium distachyon.</title>
        <authorList>
            <consortium name="International Brachypodium Initiative"/>
        </authorList>
    </citation>
    <scope>NUCLEOTIDE SEQUENCE [LARGE SCALE GENOMIC DNA]</scope>
    <source>
        <strain evidence="4">Bd21</strain>
        <strain evidence="5">cv. Bd21</strain>
    </source>
</reference>
<dbReference type="RefSeq" id="XP_024314025.1">
    <property type="nucleotide sequence ID" value="XM_024458257.1"/>
</dbReference>
<dbReference type="GeneID" id="104582458"/>
<feature type="repeat" description="ANK" evidence="3">
    <location>
        <begin position="29"/>
        <end position="61"/>
    </location>
</feature>
<organism evidence="4">
    <name type="scientific">Brachypodium distachyon</name>
    <name type="common">Purple false brome</name>
    <name type="synonym">Trachynia distachya</name>
    <dbReference type="NCBI Taxonomy" id="15368"/>
    <lineage>
        <taxon>Eukaryota</taxon>
        <taxon>Viridiplantae</taxon>
        <taxon>Streptophyta</taxon>
        <taxon>Embryophyta</taxon>
        <taxon>Tracheophyta</taxon>
        <taxon>Spermatophyta</taxon>
        <taxon>Magnoliopsida</taxon>
        <taxon>Liliopsida</taxon>
        <taxon>Poales</taxon>
        <taxon>Poaceae</taxon>
        <taxon>BOP clade</taxon>
        <taxon>Pooideae</taxon>
        <taxon>Stipodae</taxon>
        <taxon>Brachypodieae</taxon>
        <taxon>Brachypodium</taxon>
    </lineage>
</organism>
<dbReference type="Pfam" id="PF12796">
    <property type="entry name" value="Ank_2"/>
    <property type="match status" value="1"/>
</dbReference>
<dbReference type="Proteomes" id="UP000008810">
    <property type="component" value="Chromosome 2"/>
</dbReference>
<gene>
    <name evidence="5" type="primary">LOC104582458</name>
    <name evidence="4" type="ORF">BRADI_2g00955v3</name>
</gene>
<evidence type="ECO:0000313" key="5">
    <source>
        <dbReference type="EnsemblPlants" id="KQK02349"/>
    </source>
</evidence>
<sequence>MSAILDTKSEKLINLLLHHGADINKVYKAGMTALHIVINAGDIPMTKLLLRNKADVNAVCDAGTALHIATVDKVIGGEAREARRSKLEGVSGGEKAGVGRRTTVEAEVDAVAGPQTRVVVIGDLGAESAAQPSPSSSAGSPLLCYAPRQQLASSCGISRRSMVIAGKPGAAVRKTRDTSALLEFWSAVSWEFYGFLGIFVKFQSFDGFTAEMNYRHFIFSFWILYFSNSHSRFGIVDQEDSDQPDEGQGTTKICYRWFSTSRICADKEG</sequence>
<dbReference type="PROSITE" id="PS50088">
    <property type="entry name" value="ANK_REPEAT"/>
    <property type="match status" value="1"/>
</dbReference>
<evidence type="ECO:0000256" key="1">
    <source>
        <dbReference type="ARBA" id="ARBA00022737"/>
    </source>
</evidence>
<dbReference type="PANTHER" id="PTHR24171">
    <property type="entry name" value="ANKYRIN REPEAT DOMAIN-CONTAINING PROTEIN 39-RELATED"/>
    <property type="match status" value="1"/>
</dbReference>
<reference evidence="4" key="2">
    <citation type="submission" date="2017-06" db="EMBL/GenBank/DDBJ databases">
        <title>WGS assembly of Brachypodium distachyon.</title>
        <authorList>
            <consortium name="The International Brachypodium Initiative"/>
            <person name="Lucas S."/>
            <person name="Harmon-Smith M."/>
            <person name="Lail K."/>
            <person name="Tice H."/>
            <person name="Grimwood J."/>
            <person name="Bruce D."/>
            <person name="Barry K."/>
            <person name="Shu S."/>
            <person name="Lindquist E."/>
            <person name="Wang M."/>
            <person name="Pitluck S."/>
            <person name="Vogel J.P."/>
            <person name="Garvin D.F."/>
            <person name="Mockler T.C."/>
            <person name="Schmutz J."/>
            <person name="Rokhsar D."/>
            <person name="Bevan M.W."/>
        </authorList>
    </citation>
    <scope>NUCLEOTIDE SEQUENCE</scope>
    <source>
        <strain evidence="4">Bd21</strain>
    </source>
</reference>
<dbReference type="RefSeq" id="XP_024314026.1">
    <property type="nucleotide sequence ID" value="XM_024458258.1"/>
</dbReference>
<dbReference type="SMART" id="SM00248">
    <property type="entry name" value="ANK"/>
    <property type="match status" value="1"/>
</dbReference>
<name>A0A0Q3FVZ3_BRADI</name>
<keyword evidence="2 3" id="KW-0040">ANK repeat</keyword>
<dbReference type="Gramene" id="KQK02349">
    <property type="protein sequence ID" value="KQK02349"/>
    <property type="gene ID" value="BRADI_2g00955v3"/>
</dbReference>
<protein>
    <submittedName>
        <fullName evidence="4 5">Uncharacterized protein</fullName>
    </submittedName>
</protein>